<keyword evidence="1" id="KW-0812">Transmembrane</keyword>
<organism evidence="3 4">
    <name type="scientific">Phytophthora ramorum</name>
    <name type="common">Sudden oak death agent</name>
    <dbReference type="NCBI Taxonomy" id="164328"/>
    <lineage>
        <taxon>Eukaryota</taxon>
        <taxon>Sar</taxon>
        <taxon>Stramenopiles</taxon>
        <taxon>Oomycota</taxon>
        <taxon>Peronosporomycetes</taxon>
        <taxon>Peronosporales</taxon>
        <taxon>Peronosporaceae</taxon>
        <taxon>Phytophthora</taxon>
    </lineage>
</organism>
<dbReference type="VEuPathDB" id="FungiDB:KRP23_12377"/>
<reference evidence="4" key="1">
    <citation type="journal article" date="2006" name="Science">
        <title>Phytophthora genome sequences uncover evolutionary origins and mechanisms of pathogenesis.</title>
        <authorList>
            <person name="Tyler B.M."/>
            <person name="Tripathy S."/>
            <person name="Zhang X."/>
            <person name="Dehal P."/>
            <person name="Jiang R.H."/>
            <person name="Aerts A."/>
            <person name="Arredondo F.D."/>
            <person name="Baxter L."/>
            <person name="Bensasson D."/>
            <person name="Beynon J.L."/>
            <person name="Chapman J."/>
            <person name="Damasceno C.M."/>
            <person name="Dorrance A.E."/>
            <person name="Dou D."/>
            <person name="Dickerman A.W."/>
            <person name="Dubchak I.L."/>
            <person name="Garbelotto M."/>
            <person name="Gijzen M."/>
            <person name="Gordon S.G."/>
            <person name="Govers F."/>
            <person name="Grunwald N.J."/>
            <person name="Huang W."/>
            <person name="Ivors K.L."/>
            <person name="Jones R.W."/>
            <person name="Kamoun S."/>
            <person name="Krampis K."/>
            <person name="Lamour K.H."/>
            <person name="Lee M.K."/>
            <person name="McDonald W.H."/>
            <person name="Medina M."/>
            <person name="Meijer H.J."/>
            <person name="Nordberg E.K."/>
            <person name="Maclean D.J."/>
            <person name="Ospina-Giraldo M.D."/>
            <person name="Morris P.F."/>
            <person name="Phuntumart V."/>
            <person name="Putnam N.H."/>
            <person name="Rash S."/>
            <person name="Rose J.K."/>
            <person name="Sakihama Y."/>
            <person name="Salamov A.A."/>
            <person name="Savidor A."/>
            <person name="Scheuring C.F."/>
            <person name="Smith B.M."/>
            <person name="Sobral B.W."/>
            <person name="Terry A."/>
            <person name="Torto-Alalibo T.A."/>
            <person name="Win J."/>
            <person name="Xu Z."/>
            <person name="Zhang H."/>
            <person name="Grigoriev I.V."/>
            <person name="Rokhsar D.S."/>
            <person name="Boore J.L."/>
        </authorList>
    </citation>
    <scope>NUCLEOTIDE SEQUENCE [LARGE SCALE GENOMIC DNA]</scope>
    <source>
        <strain evidence="4">Pr102</strain>
    </source>
</reference>
<feature type="chain" id="PRO_5003586098" description="RxLR effector protein" evidence="2">
    <location>
        <begin position="25"/>
        <end position="153"/>
    </location>
</feature>
<dbReference type="Proteomes" id="UP000005238">
    <property type="component" value="Unassembled WGS sequence"/>
</dbReference>
<proteinExistence type="predicted"/>
<evidence type="ECO:0000256" key="1">
    <source>
        <dbReference type="SAM" id="Phobius"/>
    </source>
</evidence>
<dbReference type="InParanoid" id="H3GVE8"/>
<dbReference type="VEuPathDB" id="FungiDB:KRP22_13126"/>
<evidence type="ECO:0008006" key="5">
    <source>
        <dbReference type="Google" id="ProtNLM"/>
    </source>
</evidence>
<dbReference type="EMBL" id="DS566055">
    <property type="status" value="NOT_ANNOTATED_CDS"/>
    <property type="molecule type" value="Genomic_DNA"/>
</dbReference>
<sequence>MNFGFFLTLVVTTFAVGCLNLASAKEAVKITAIEDLWKNALLKVNAMGAFREAGKLRPAKNRWKGLAAKMKAGQLKNLDTTDPKWQKAFVKIKEAGLLSKVDEAKIVKVTENVAHEVANNPSKWRYVNQALLVTFGVAVTALIVTGLQSMMSS</sequence>
<dbReference type="eggNOG" id="ENOG502RRXK">
    <property type="taxonomic scope" value="Eukaryota"/>
</dbReference>
<keyword evidence="1" id="KW-0472">Membrane</keyword>
<feature type="transmembrane region" description="Helical" evidence="1">
    <location>
        <begin position="126"/>
        <end position="147"/>
    </location>
</feature>
<accession>H3GVE8</accession>
<protein>
    <recommendedName>
        <fullName evidence="5">RxLR effector protein</fullName>
    </recommendedName>
</protein>
<evidence type="ECO:0000256" key="2">
    <source>
        <dbReference type="SAM" id="SignalP"/>
    </source>
</evidence>
<keyword evidence="4" id="KW-1185">Reference proteome</keyword>
<keyword evidence="1" id="KW-1133">Transmembrane helix</keyword>
<reference evidence="3" key="2">
    <citation type="submission" date="2015-06" db="UniProtKB">
        <authorList>
            <consortium name="EnsemblProtists"/>
        </authorList>
    </citation>
    <scope>IDENTIFICATION</scope>
    <source>
        <strain evidence="3">Pr102</strain>
    </source>
</reference>
<dbReference type="GeneID" id="94218766"/>
<dbReference type="OrthoDB" id="99924at2759"/>
<dbReference type="RefSeq" id="XP_067739285.1">
    <property type="nucleotide sequence ID" value="XM_067882988.1"/>
</dbReference>
<evidence type="ECO:0000313" key="4">
    <source>
        <dbReference type="Proteomes" id="UP000005238"/>
    </source>
</evidence>
<evidence type="ECO:0000313" key="3">
    <source>
        <dbReference type="EnsemblProtists" id="Phyra81304"/>
    </source>
</evidence>
<dbReference type="HOGENOM" id="CLU_103613_0_0_1"/>
<feature type="signal peptide" evidence="2">
    <location>
        <begin position="1"/>
        <end position="24"/>
    </location>
</feature>
<dbReference type="EnsemblProtists" id="Phyra81304">
    <property type="protein sequence ID" value="Phyra81304"/>
    <property type="gene ID" value="Phyra81304"/>
</dbReference>
<dbReference type="AlphaFoldDB" id="H3GVE8"/>
<name>H3GVE8_PHYRM</name>
<keyword evidence="2" id="KW-0732">Signal</keyword>